<keyword evidence="1" id="KW-0547">Nucleotide-binding</keyword>
<keyword evidence="1" id="KW-0067">ATP-binding</keyword>
<dbReference type="Proteomes" id="UP000652847">
    <property type="component" value="Unassembled WGS sequence"/>
</dbReference>
<proteinExistence type="predicted"/>
<dbReference type="InterPro" id="IPR016195">
    <property type="entry name" value="Pol/histidinol_Pase-like"/>
</dbReference>
<keyword evidence="1" id="KW-0378">Hydrolase</keyword>
<name>A0A8I0DQP7_9FIRM</name>
<keyword evidence="1" id="KW-0347">Helicase</keyword>
<reference evidence="1 2" key="1">
    <citation type="submission" date="2020-08" db="EMBL/GenBank/DDBJ databases">
        <title>Genome public.</title>
        <authorList>
            <person name="Liu C."/>
            <person name="Sun Q."/>
        </authorList>
    </citation>
    <scope>NUCLEOTIDE SEQUENCE [LARGE SCALE GENOMIC DNA]</scope>
    <source>
        <strain evidence="1 2">BX17</strain>
    </source>
</reference>
<dbReference type="CDD" id="cd19067">
    <property type="entry name" value="PfuEndoQ-like"/>
    <property type="match status" value="1"/>
</dbReference>
<evidence type="ECO:0000313" key="1">
    <source>
        <dbReference type="EMBL" id="MBC5650990.1"/>
    </source>
</evidence>
<dbReference type="SUPFAM" id="SSF89550">
    <property type="entry name" value="PHP domain-like"/>
    <property type="match status" value="1"/>
</dbReference>
<evidence type="ECO:0000313" key="2">
    <source>
        <dbReference type="Proteomes" id="UP000652847"/>
    </source>
</evidence>
<dbReference type="PANTHER" id="PTHR40084:SF1">
    <property type="entry name" value="PHOSPHOTRANSFERASE"/>
    <property type="match status" value="1"/>
</dbReference>
<accession>A0A8I0DQP7</accession>
<organism evidence="1 2">
    <name type="scientific">Blautia segnis</name>
    <dbReference type="NCBI Taxonomy" id="2763030"/>
    <lineage>
        <taxon>Bacteria</taxon>
        <taxon>Bacillati</taxon>
        <taxon>Bacillota</taxon>
        <taxon>Clostridia</taxon>
        <taxon>Lachnospirales</taxon>
        <taxon>Lachnospiraceae</taxon>
        <taxon>Blautia</taxon>
    </lineage>
</organism>
<protein>
    <submittedName>
        <fullName evidence="1">DNA helicase UvrD</fullName>
    </submittedName>
</protein>
<dbReference type="Gene3D" id="3.20.20.140">
    <property type="entry name" value="Metal-dependent hydrolases"/>
    <property type="match status" value="1"/>
</dbReference>
<keyword evidence="2" id="KW-1185">Reference proteome</keyword>
<sequence>MEQNTVKVIADLHIHSRYSMATSKLGTPEYLDLWARKKGITLIGTGDFTHPAWREELKEKLIPAEEGLYRLKDEYVLEEARNLPGQAPRFVVTGEISSIYKKNGKCRKVHNVLLLPGLEAADQMAESLEKIGNIHSDGRPILGLDCHDLLEMLLENCPRGMLVPAHIWTPHFALFGAFSGFDTMEECFEDLTPYVHAVETGLSSDPPMNWRLSALDGLQLISNSDAHSPSKLGREANLLDIDLSYEGLHGAIQYGKGLEGTLEFFPEEGKYHYDGHRKCHICLSPEEAEKYHGKCPVCGKKLTIGVDHRIMELADRDAGFVKENARPFESIVPLPEVISACVGKSPAAKTVTGEYEKMLQKFGSEFAILRKVPIADIERENGTRIASGIQRLRDGKVICTPGFDGEYGKIRLFEE</sequence>
<dbReference type="AlphaFoldDB" id="A0A8I0DQP7"/>
<gene>
    <name evidence="1" type="ORF">H8S54_07710</name>
</gene>
<comment type="caution">
    <text evidence="1">The sequence shown here is derived from an EMBL/GenBank/DDBJ whole genome shotgun (WGS) entry which is preliminary data.</text>
</comment>
<dbReference type="GO" id="GO:0004386">
    <property type="term" value="F:helicase activity"/>
    <property type="evidence" value="ECO:0007669"/>
    <property type="project" value="UniProtKB-KW"/>
</dbReference>
<dbReference type="EMBL" id="JACOOT010000017">
    <property type="protein sequence ID" value="MBC5650990.1"/>
    <property type="molecule type" value="Genomic_DNA"/>
</dbReference>
<dbReference type="PANTHER" id="PTHR40084">
    <property type="entry name" value="PHOSPHOHYDROLASE, PHP FAMILY"/>
    <property type="match status" value="1"/>
</dbReference>